<dbReference type="RefSeq" id="WP_153081537.1">
    <property type="nucleotide sequence ID" value="NZ_JBQHQK010000003.1"/>
</dbReference>
<dbReference type="EMBL" id="VZAH01000092">
    <property type="protein sequence ID" value="MQP14650.1"/>
    <property type="molecule type" value="Genomic_DNA"/>
</dbReference>
<evidence type="ECO:0000313" key="2">
    <source>
        <dbReference type="Proteomes" id="UP000477980"/>
    </source>
</evidence>
<reference evidence="1 2" key="1">
    <citation type="submission" date="2019-09" db="EMBL/GenBank/DDBJ databases">
        <title>Distinct polysaccharide growth profiles of human intestinal Prevotella copri isolates.</title>
        <authorList>
            <person name="Fehlner-Peach H."/>
            <person name="Magnabosco C."/>
            <person name="Raghavan V."/>
            <person name="Scher J.U."/>
            <person name="Tett A."/>
            <person name="Cox L.M."/>
            <person name="Gottsegen C."/>
            <person name="Watters A."/>
            <person name="Wiltshire- Gordon J.D."/>
            <person name="Segata N."/>
            <person name="Bonneau R."/>
            <person name="Littman D.R."/>
        </authorList>
    </citation>
    <scope>NUCLEOTIDE SEQUENCE [LARGE SCALE GENOMIC DNA]</scope>
    <source>
        <strain evidence="2">iAA917</strain>
    </source>
</reference>
<dbReference type="OrthoDB" id="8446429at2"/>
<evidence type="ECO:0000313" key="1">
    <source>
        <dbReference type="EMBL" id="MQP14650.1"/>
    </source>
</evidence>
<sequence>MSNTSKGRATKGSKLMIQLAASPLQKHIIDEKLGEELVWLSPIEDTDYKEYQMSETEVCNFLGLDNKKDNFLFWPRRQPQWDGIAIGKKSATLYIFEAKSHLQETRTDCSATSKESKELIFRTITSIAKNVYNVTDQEVIESQWMRTNYQLANRLVFLQKMKELANYARFYEKVNLVLLNFVNDPTWDIEERVPNAAIWKEHYNNIFMSMKITKELLEKEGVKEIEYSALFVQ</sequence>
<name>A0A6A7TZE0_9BACT</name>
<comment type="caution">
    <text evidence="1">The sequence shown here is derived from an EMBL/GenBank/DDBJ whole genome shotgun (WGS) entry which is preliminary data.</text>
</comment>
<dbReference type="AlphaFoldDB" id="A0A6A7TZE0"/>
<organism evidence="1 2">
    <name type="scientific">Segatella copri</name>
    <dbReference type="NCBI Taxonomy" id="165179"/>
    <lineage>
        <taxon>Bacteria</taxon>
        <taxon>Pseudomonadati</taxon>
        <taxon>Bacteroidota</taxon>
        <taxon>Bacteroidia</taxon>
        <taxon>Bacteroidales</taxon>
        <taxon>Prevotellaceae</taxon>
        <taxon>Segatella</taxon>
    </lineage>
</organism>
<accession>A0A6A7TZE0</accession>
<protein>
    <submittedName>
        <fullName evidence="1">Uncharacterized protein</fullName>
    </submittedName>
</protein>
<dbReference type="Proteomes" id="UP000477980">
    <property type="component" value="Unassembled WGS sequence"/>
</dbReference>
<gene>
    <name evidence="1" type="ORF">F7D25_09585</name>
</gene>
<proteinExistence type="predicted"/>